<sequence length="211" mass="23712">MKHKRSREQGIVHTLRNIFHDNVACHRTDAYNETHDTPSQQNLSQYVCDQAQPEGMYNTDISYQLTVYSSATASSSSSSYLSSQNPTSTPQISFYDTVISSSSSYPPYPNPTSKSQSSDYASPVLPVEDPQYDYNLDYAQQMPAQRVVQPVSAYRRLAELPQVSPSAVIPVHNLPVPLSYPIFQVVDPERASYTAQRQICISFFLRINNDS</sequence>
<dbReference type="AlphaFoldDB" id="A0A9P5YVM7"/>
<feature type="region of interest" description="Disordered" evidence="1">
    <location>
        <begin position="105"/>
        <end position="126"/>
    </location>
</feature>
<evidence type="ECO:0000313" key="3">
    <source>
        <dbReference type="Proteomes" id="UP000807469"/>
    </source>
</evidence>
<comment type="caution">
    <text evidence="2">The sequence shown here is derived from an EMBL/GenBank/DDBJ whole genome shotgun (WGS) entry which is preliminary data.</text>
</comment>
<gene>
    <name evidence="2" type="ORF">BDN70DRAFT_936436</name>
</gene>
<name>A0A9P5YVM7_9AGAR</name>
<organism evidence="2 3">
    <name type="scientific">Pholiota conissans</name>
    <dbReference type="NCBI Taxonomy" id="109636"/>
    <lineage>
        <taxon>Eukaryota</taxon>
        <taxon>Fungi</taxon>
        <taxon>Dikarya</taxon>
        <taxon>Basidiomycota</taxon>
        <taxon>Agaricomycotina</taxon>
        <taxon>Agaricomycetes</taxon>
        <taxon>Agaricomycetidae</taxon>
        <taxon>Agaricales</taxon>
        <taxon>Agaricineae</taxon>
        <taxon>Strophariaceae</taxon>
        <taxon>Pholiota</taxon>
    </lineage>
</organism>
<evidence type="ECO:0000256" key="1">
    <source>
        <dbReference type="SAM" id="MobiDB-lite"/>
    </source>
</evidence>
<evidence type="ECO:0000313" key="2">
    <source>
        <dbReference type="EMBL" id="KAF9474725.1"/>
    </source>
</evidence>
<reference evidence="2" key="1">
    <citation type="submission" date="2020-11" db="EMBL/GenBank/DDBJ databases">
        <authorList>
            <consortium name="DOE Joint Genome Institute"/>
            <person name="Ahrendt S."/>
            <person name="Riley R."/>
            <person name="Andreopoulos W."/>
            <person name="Labutti K."/>
            <person name="Pangilinan J."/>
            <person name="Ruiz-Duenas F.J."/>
            <person name="Barrasa J.M."/>
            <person name="Sanchez-Garcia M."/>
            <person name="Camarero S."/>
            <person name="Miyauchi S."/>
            <person name="Serrano A."/>
            <person name="Linde D."/>
            <person name="Babiker R."/>
            <person name="Drula E."/>
            <person name="Ayuso-Fernandez I."/>
            <person name="Pacheco R."/>
            <person name="Padilla G."/>
            <person name="Ferreira P."/>
            <person name="Barriuso J."/>
            <person name="Kellner H."/>
            <person name="Castanera R."/>
            <person name="Alfaro M."/>
            <person name="Ramirez L."/>
            <person name="Pisabarro A.G."/>
            <person name="Kuo A."/>
            <person name="Tritt A."/>
            <person name="Lipzen A."/>
            <person name="He G."/>
            <person name="Yan M."/>
            <person name="Ng V."/>
            <person name="Cullen D."/>
            <person name="Martin F."/>
            <person name="Rosso M.-N."/>
            <person name="Henrissat B."/>
            <person name="Hibbett D."/>
            <person name="Martinez A.T."/>
            <person name="Grigoriev I.V."/>
        </authorList>
    </citation>
    <scope>NUCLEOTIDE SEQUENCE</scope>
    <source>
        <strain evidence="2">CIRM-BRFM 674</strain>
    </source>
</reference>
<dbReference type="Proteomes" id="UP000807469">
    <property type="component" value="Unassembled WGS sequence"/>
</dbReference>
<protein>
    <submittedName>
        <fullName evidence="2">Uncharacterized protein</fullName>
    </submittedName>
</protein>
<accession>A0A9P5YVM7</accession>
<keyword evidence="3" id="KW-1185">Reference proteome</keyword>
<proteinExistence type="predicted"/>
<feature type="compositionally biased region" description="Low complexity" evidence="1">
    <location>
        <begin position="105"/>
        <end position="115"/>
    </location>
</feature>
<dbReference type="EMBL" id="MU155365">
    <property type="protein sequence ID" value="KAF9474725.1"/>
    <property type="molecule type" value="Genomic_DNA"/>
</dbReference>